<sequence>THTHTHIYVIVYYCVTMSDVSCGTRLSSKLKM</sequence>
<organism evidence="1">
    <name type="scientific">Nothobranchius rachovii</name>
    <name type="common">bluefin notho</name>
    <dbReference type="NCBI Taxonomy" id="451742"/>
    <lineage>
        <taxon>Eukaryota</taxon>
        <taxon>Metazoa</taxon>
        <taxon>Chordata</taxon>
        <taxon>Craniata</taxon>
        <taxon>Vertebrata</taxon>
        <taxon>Euteleostomi</taxon>
        <taxon>Actinopterygii</taxon>
        <taxon>Neopterygii</taxon>
        <taxon>Teleostei</taxon>
        <taxon>Neoteleostei</taxon>
        <taxon>Acanthomorphata</taxon>
        <taxon>Ovalentaria</taxon>
        <taxon>Atherinomorphae</taxon>
        <taxon>Cyprinodontiformes</taxon>
        <taxon>Nothobranchiidae</taxon>
        <taxon>Nothobranchius</taxon>
    </lineage>
</organism>
<dbReference type="AlphaFoldDB" id="A0A1A8SKD5"/>
<evidence type="ECO:0000313" key="1">
    <source>
        <dbReference type="EMBL" id="SBS18363.1"/>
    </source>
</evidence>
<dbReference type="EMBL" id="HAEI01015894">
    <property type="protein sequence ID" value="SBS18363.1"/>
    <property type="molecule type" value="Transcribed_RNA"/>
</dbReference>
<reference evidence="1" key="2">
    <citation type="submission" date="2016-06" db="EMBL/GenBank/DDBJ databases">
        <title>The genome of a short-lived fish provides insights into sex chromosome evolution and the genetic control of aging.</title>
        <authorList>
            <person name="Reichwald K."/>
            <person name="Felder M."/>
            <person name="Petzold A."/>
            <person name="Koch P."/>
            <person name="Groth M."/>
            <person name="Platzer M."/>
        </authorList>
    </citation>
    <scope>NUCLEOTIDE SEQUENCE</scope>
    <source>
        <tissue evidence="1">Brain</tissue>
    </source>
</reference>
<reference evidence="1" key="1">
    <citation type="submission" date="2016-05" db="EMBL/GenBank/DDBJ databases">
        <authorList>
            <person name="Lavstsen T."/>
            <person name="Jespersen J.S."/>
        </authorList>
    </citation>
    <scope>NUCLEOTIDE SEQUENCE</scope>
    <source>
        <tissue evidence="1">Brain</tissue>
    </source>
</reference>
<feature type="non-terminal residue" evidence="1">
    <location>
        <position position="1"/>
    </location>
</feature>
<name>A0A1A8SKD5_9TELE</name>
<protein>
    <submittedName>
        <fullName evidence="1">Si:ch211-66g24.1</fullName>
    </submittedName>
</protein>
<accession>A0A1A8SKD5</accession>
<proteinExistence type="predicted"/>
<gene>
    <name evidence="1" type="primary">SI:CH211-66G24.1</name>
</gene>